<dbReference type="PANTHER" id="PTHR30619">
    <property type="entry name" value="DNA INTERNALIZATION/COMPETENCE PROTEIN COMEC/REC2"/>
    <property type="match status" value="1"/>
</dbReference>
<dbReference type="Proteomes" id="UP000199614">
    <property type="component" value="Unassembled WGS sequence"/>
</dbReference>
<name>A0A1I5GGL6_PSUAM</name>
<feature type="domain" description="Metallo-beta-lactamase" evidence="8">
    <location>
        <begin position="286"/>
        <end position="485"/>
    </location>
</feature>
<dbReference type="SUPFAM" id="SSF56281">
    <property type="entry name" value="Metallo-hydrolase/oxidoreductase"/>
    <property type="match status" value="1"/>
</dbReference>
<dbReference type="Gene3D" id="1.20.272.10">
    <property type="match status" value="1"/>
</dbReference>
<evidence type="ECO:0000256" key="5">
    <source>
        <dbReference type="ARBA" id="ARBA00023136"/>
    </source>
</evidence>
<evidence type="ECO:0000256" key="6">
    <source>
        <dbReference type="SAM" id="MobiDB-lite"/>
    </source>
</evidence>
<dbReference type="InterPro" id="IPR008921">
    <property type="entry name" value="DNA_pol3_clamp-load_cplx_C"/>
</dbReference>
<keyword evidence="10" id="KW-1185">Reference proteome</keyword>
<dbReference type="EMBL" id="FOUY01000046">
    <property type="protein sequence ID" value="SFO35174.1"/>
    <property type="molecule type" value="Genomic_DNA"/>
</dbReference>
<dbReference type="GO" id="GO:0005886">
    <property type="term" value="C:plasma membrane"/>
    <property type="evidence" value="ECO:0007669"/>
    <property type="project" value="UniProtKB-SubCell"/>
</dbReference>
<evidence type="ECO:0000256" key="7">
    <source>
        <dbReference type="SAM" id="Phobius"/>
    </source>
</evidence>
<dbReference type="Pfam" id="PF21694">
    <property type="entry name" value="DNA_pol3_delta_C"/>
    <property type="match status" value="1"/>
</dbReference>
<keyword evidence="5 7" id="KW-0472">Membrane</keyword>
<accession>A0A1I5GGL6</accession>
<sequence>MSSAGLAGANVAVVTGAVLLLLRALRTDPRLAAAAALLALIGFVLLARPSPSVLRAAVMGAVVLLALAAGRARSAVPALAAAVLGLLLYDPALGVDAGFALSVVATGALVLLGPGWTAALKDRGVPSGPAEALVVPVAAALATAPLIAGLNGQIGLVTIVANLLAAPAVAPATVLGVLGAVLSAASPEAAWACAWLAGPFVHWLVLVGDRAAAVPGATVPWPAGTGGALLLAGLLLGLLAMGRVPRLRALLVALLVGALIVLVPTRFVPPGWPPAGWRVIACDVGQGDALVLATGVPGHAVLVDTGPTDDAVDACLDRLGVRVLELVVITHFHADHDGGLAGAVRGRAARGVAVGPVRDPASGLREIARIAGAAGAPVVGLARGAVLGWPGLRLEVLGPVHPPSSVDGDDGTAVNDGSLVLRAGTPAGTVLLTGDVELAAQDDLLDAGGDLRADVLKLPHHGSRKIVPRLLDTVRPRAALISVGNGNTYRHPNPELVDRLERSGVAVARTDRSGDVAVTGDDPGGLTLVARGDPRPAPGRRGRGPHRRQPGARRPVRGRNEAGRRSPGASAALRERLADGGAGRRHRGRRTDLAGHGVQRLQAVTGDHQDGLGVRVERAGLEQLAGGRDRDPARGLGEHALGLGEQPDPGHDLLVGHVPDRAAGAAHRVQHVGTVRGVADRERAGDRVRLLRLDHVVTVLEGPRDRRAAGGLGTEHGVRGRLDQAQRGELGEPLVDLGELRAGRDRDHDLLGQPPAELLGDLEPEGLGALGVVRADVDVHERPVLVLGGQLGGEPVDVVVVAVHREQGAAVHRGGDDLRLLQRGRDQHDRVPARAGGGGRDGVGQVAGRGAAEHREAELTGGGQGHGDHAVLERVRGVAGVVLDPDLADAERRGEVVGLDQPGQPGLGVRVLVHGARHGQQVLVAPDRLRAGLDRRPGHRGEVVGHLERAETLRAGELRRERNLVPALPAGQRTRRPQVVGGGFGRSSESHEISSSVPPGGGSELAPCSSTSGHTRGRAAGRIVVRRRLPGLQRAVPSAPLDEPYSVVCPGRGPAGARRTLRDVVCSWPAATSIPDAADRSSGVCATMGTVSRTRDAGTPPAPLQLVVGDEEFLAERTVSDLVRRVREHDSEVELHRLRTSEVAPDELAGHLSPSLFAEGRVIVLTHAQDATKDMVTAISRYVRDPAEGIVLVVQHAGGAKGKALVDLMKKSGAHVTTCARITRADERSDFVHAEVRRNGGSITPGALAVLVEAVGSDLRELASAAGQLVSDTGGRIDEAGVRRYYRGRAESSGFAVADAAVAGDRRGALEALRWALVLGVPHVLIADALADSVRTLAKVGSAGRGDPNRLASELGMPPWKIRKAQGTVRQWRPEQLAVAIAATAGVNADVKGVAADPEYALERAVLAVVDARGAR</sequence>
<organism evidence="9 10">
    <name type="scientific">Pseudonocardia ammonioxydans</name>
    <dbReference type="NCBI Taxonomy" id="260086"/>
    <lineage>
        <taxon>Bacteria</taxon>
        <taxon>Bacillati</taxon>
        <taxon>Actinomycetota</taxon>
        <taxon>Actinomycetes</taxon>
        <taxon>Pseudonocardiales</taxon>
        <taxon>Pseudonocardiaceae</taxon>
        <taxon>Pseudonocardia</taxon>
    </lineage>
</organism>
<feature type="transmembrane region" description="Helical" evidence="7">
    <location>
        <begin position="99"/>
        <end position="120"/>
    </location>
</feature>
<gene>
    <name evidence="9" type="ORF">SAMN05216207_104648</name>
</gene>
<dbReference type="InterPro" id="IPR035681">
    <property type="entry name" value="ComA-like_MBL"/>
</dbReference>
<dbReference type="Gene3D" id="3.60.15.10">
    <property type="entry name" value="Ribonuclease Z/Hydroxyacylglutathione hydrolase-like"/>
    <property type="match status" value="1"/>
</dbReference>
<dbReference type="SMART" id="SM00849">
    <property type="entry name" value="Lactamase_B"/>
    <property type="match status" value="1"/>
</dbReference>
<dbReference type="InterPro" id="IPR052159">
    <property type="entry name" value="Competence_DNA_uptake"/>
</dbReference>
<proteinExistence type="predicted"/>
<feature type="transmembrane region" description="Helical" evidence="7">
    <location>
        <begin position="132"/>
        <end position="150"/>
    </location>
</feature>
<dbReference type="PANTHER" id="PTHR30619:SF1">
    <property type="entry name" value="RECOMBINATION PROTEIN 2"/>
    <property type="match status" value="1"/>
</dbReference>
<feature type="region of interest" description="Disordered" evidence="6">
    <location>
        <begin position="511"/>
        <end position="596"/>
    </location>
</feature>
<feature type="region of interest" description="Disordered" evidence="6">
    <location>
        <begin position="828"/>
        <end position="853"/>
    </location>
</feature>
<dbReference type="SUPFAM" id="SSF52540">
    <property type="entry name" value="P-loop containing nucleoside triphosphate hydrolases"/>
    <property type="match status" value="1"/>
</dbReference>
<dbReference type="CDD" id="cd07731">
    <property type="entry name" value="ComA-like_MBL-fold"/>
    <property type="match status" value="1"/>
</dbReference>
<feature type="transmembrane region" description="Helical" evidence="7">
    <location>
        <begin position="53"/>
        <end position="69"/>
    </location>
</feature>
<evidence type="ECO:0000256" key="3">
    <source>
        <dbReference type="ARBA" id="ARBA00022692"/>
    </source>
</evidence>
<dbReference type="GO" id="GO:0006260">
    <property type="term" value="P:DNA replication"/>
    <property type="evidence" value="ECO:0007669"/>
    <property type="project" value="InterPro"/>
</dbReference>
<evidence type="ECO:0000313" key="9">
    <source>
        <dbReference type="EMBL" id="SFO35174.1"/>
    </source>
</evidence>
<dbReference type="InterPro" id="IPR001279">
    <property type="entry name" value="Metallo-B-lactamas"/>
</dbReference>
<evidence type="ECO:0000256" key="4">
    <source>
        <dbReference type="ARBA" id="ARBA00022989"/>
    </source>
</evidence>
<feature type="region of interest" description="Disordered" evidence="6">
    <location>
        <begin position="969"/>
        <end position="1020"/>
    </location>
</feature>
<dbReference type="GO" id="GO:0003677">
    <property type="term" value="F:DNA binding"/>
    <property type="evidence" value="ECO:0007669"/>
    <property type="project" value="InterPro"/>
</dbReference>
<keyword evidence="2" id="KW-1003">Cell membrane</keyword>
<comment type="subcellular location">
    <subcellularLocation>
        <location evidence="1">Cell membrane</location>
        <topology evidence="1">Multi-pass membrane protein</topology>
    </subcellularLocation>
</comment>
<dbReference type="STRING" id="260086.SAMN05216207_104648"/>
<dbReference type="Pfam" id="PF03772">
    <property type="entry name" value="Competence"/>
    <property type="match status" value="1"/>
</dbReference>
<reference evidence="9 10" key="1">
    <citation type="submission" date="2016-10" db="EMBL/GenBank/DDBJ databases">
        <authorList>
            <person name="de Groot N.N."/>
        </authorList>
    </citation>
    <scope>NUCLEOTIDE SEQUENCE [LARGE SCALE GENOMIC DNA]</scope>
    <source>
        <strain evidence="9 10">CGMCC 4.1877</strain>
    </source>
</reference>
<protein>
    <submittedName>
        <fullName evidence="9">DNA polymerase III, delta subunit</fullName>
    </submittedName>
</protein>
<dbReference type="Gene3D" id="3.40.50.300">
    <property type="entry name" value="P-loop containing nucleotide triphosphate hydrolases"/>
    <property type="match status" value="1"/>
</dbReference>
<feature type="transmembrane region" description="Helical" evidence="7">
    <location>
        <begin position="189"/>
        <end position="207"/>
    </location>
</feature>
<feature type="compositionally biased region" description="Gly residues" evidence="6">
    <location>
        <begin position="835"/>
        <end position="847"/>
    </location>
</feature>
<feature type="transmembrane region" description="Helical" evidence="7">
    <location>
        <begin position="31"/>
        <end position="47"/>
    </location>
</feature>
<dbReference type="InterPro" id="IPR036866">
    <property type="entry name" value="RibonucZ/Hydroxyglut_hydro"/>
</dbReference>
<dbReference type="InterPro" id="IPR004477">
    <property type="entry name" value="ComEC_N"/>
</dbReference>
<evidence type="ECO:0000256" key="1">
    <source>
        <dbReference type="ARBA" id="ARBA00004651"/>
    </source>
</evidence>
<dbReference type="SUPFAM" id="SSF48019">
    <property type="entry name" value="post-AAA+ oligomerization domain-like"/>
    <property type="match status" value="1"/>
</dbReference>
<dbReference type="InterPro" id="IPR005790">
    <property type="entry name" value="DNA_polIII_delta"/>
</dbReference>
<evidence type="ECO:0000313" key="10">
    <source>
        <dbReference type="Proteomes" id="UP000199614"/>
    </source>
</evidence>
<evidence type="ECO:0000256" key="2">
    <source>
        <dbReference type="ARBA" id="ARBA00022475"/>
    </source>
</evidence>
<feature type="transmembrane region" description="Helical" evidence="7">
    <location>
        <begin position="247"/>
        <end position="265"/>
    </location>
</feature>
<keyword evidence="4 7" id="KW-1133">Transmembrane helix</keyword>
<dbReference type="NCBIfam" id="TIGR00360">
    <property type="entry name" value="ComEC_N-term"/>
    <property type="match status" value="1"/>
</dbReference>
<feature type="compositionally biased region" description="Basic residues" evidence="6">
    <location>
        <begin position="538"/>
        <end position="557"/>
    </location>
</feature>
<feature type="transmembrane region" description="Helical" evidence="7">
    <location>
        <begin position="156"/>
        <end position="182"/>
    </location>
</feature>
<dbReference type="InterPro" id="IPR027417">
    <property type="entry name" value="P-loop_NTPase"/>
</dbReference>
<evidence type="ECO:0000259" key="8">
    <source>
        <dbReference type="SMART" id="SM00849"/>
    </source>
</evidence>
<dbReference type="InterPro" id="IPR048466">
    <property type="entry name" value="DNA_pol3_delta-like_C"/>
</dbReference>
<dbReference type="NCBIfam" id="TIGR01128">
    <property type="entry name" value="holA"/>
    <property type="match status" value="1"/>
</dbReference>
<feature type="transmembrane region" description="Helical" evidence="7">
    <location>
        <begin position="219"/>
        <end position="240"/>
    </location>
</feature>
<feature type="transmembrane region" description="Helical" evidence="7">
    <location>
        <begin position="76"/>
        <end position="93"/>
    </location>
</feature>
<keyword evidence="3 7" id="KW-0812">Transmembrane</keyword>
<feature type="transmembrane region" description="Helical" evidence="7">
    <location>
        <begin position="6"/>
        <end position="24"/>
    </location>
</feature>